<dbReference type="InterPro" id="IPR000262">
    <property type="entry name" value="FMN-dep_DH"/>
</dbReference>
<protein>
    <submittedName>
        <fullName evidence="4">(S)-2-hydroxy-acid oxidase</fullName>
    </submittedName>
</protein>
<comment type="caution">
    <text evidence="4">The sequence shown here is derived from an EMBL/GenBank/DDBJ whole genome shotgun (WGS) entry which is preliminary data.</text>
</comment>
<evidence type="ECO:0000256" key="2">
    <source>
        <dbReference type="ARBA" id="ARBA00023002"/>
    </source>
</evidence>
<feature type="domain" description="FMN hydroxy acid dehydrogenase" evidence="3">
    <location>
        <begin position="13"/>
        <end position="102"/>
    </location>
</feature>
<dbReference type="InterPro" id="IPR013785">
    <property type="entry name" value="Aldolase_TIM"/>
</dbReference>
<sequence>MAPKFENSIQPGANAEVLLSIADLRAAAETRMLKQSLFFNSGSTAQITVQENSTAYEKYKVRPRVLVDVSNADTSTIVLGRKISFPFAVSPAGLQAMAHPDG</sequence>
<dbReference type="Pfam" id="PF01070">
    <property type="entry name" value="FMN_dh"/>
    <property type="match status" value="1"/>
</dbReference>
<dbReference type="GO" id="GO:0016491">
    <property type="term" value="F:oxidoreductase activity"/>
    <property type="evidence" value="ECO:0007669"/>
    <property type="project" value="UniProtKB-KW"/>
</dbReference>
<dbReference type="PROSITE" id="PS51349">
    <property type="entry name" value="FMN_HYDROXY_ACID_DH_2"/>
    <property type="match status" value="1"/>
</dbReference>
<dbReference type="Proteomes" id="UP000462212">
    <property type="component" value="Unassembled WGS sequence"/>
</dbReference>
<evidence type="ECO:0000259" key="3">
    <source>
        <dbReference type="PROSITE" id="PS51349"/>
    </source>
</evidence>
<keyword evidence="5" id="KW-1185">Reference proteome</keyword>
<gene>
    <name evidence="4" type="primary">GLO1</name>
    <name evidence="4" type="ORF">LSUB1_G002898</name>
</gene>
<dbReference type="EMBL" id="QGMJ01000088">
    <property type="protein sequence ID" value="TVY42694.1"/>
    <property type="molecule type" value="Genomic_DNA"/>
</dbReference>
<name>A0A8H8UCS5_9HELO</name>
<keyword evidence="2" id="KW-0560">Oxidoreductase</keyword>
<dbReference type="Gene3D" id="3.20.20.70">
    <property type="entry name" value="Aldolase class I"/>
    <property type="match status" value="1"/>
</dbReference>
<evidence type="ECO:0000313" key="4">
    <source>
        <dbReference type="EMBL" id="TVY42694.1"/>
    </source>
</evidence>
<proteinExistence type="predicted"/>
<dbReference type="PANTHER" id="PTHR10578:SF149">
    <property type="entry name" value="2-HYDROXYACID OXIDASE 2"/>
    <property type="match status" value="1"/>
</dbReference>
<evidence type="ECO:0000256" key="1">
    <source>
        <dbReference type="ARBA" id="ARBA00001917"/>
    </source>
</evidence>
<accession>A0A8H8UCS5</accession>
<dbReference type="PANTHER" id="PTHR10578">
    <property type="entry name" value="S -2-HYDROXY-ACID OXIDASE-RELATED"/>
    <property type="match status" value="1"/>
</dbReference>
<reference evidence="4 5" key="1">
    <citation type="submission" date="2018-05" db="EMBL/GenBank/DDBJ databases">
        <title>Genome sequencing and assembly of the regulated plant pathogen Lachnellula willkommii and related sister species for the development of diagnostic species identification markers.</title>
        <authorList>
            <person name="Giroux E."/>
            <person name="Bilodeau G."/>
        </authorList>
    </citation>
    <scope>NUCLEOTIDE SEQUENCE [LARGE SCALE GENOMIC DNA]</scope>
    <source>
        <strain evidence="4 5">CBS 197.66</strain>
    </source>
</reference>
<evidence type="ECO:0000313" key="5">
    <source>
        <dbReference type="Proteomes" id="UP000462212"/>
    </source>
</evidence>
<dbReference type="OrthoDB" id="1925334at2759"/>
<dbReference type="InterPro" id="IPR037396">
    <property type="entry name" value="FMN_HAD"/>
</dbReference>
<organism evidence="4 5">
    <name type="scientific">Lachnellula subtilissima</name>
    <dbReference type="NCBI Taxonomy" id="602034"/>
    <lineage>
        <taxon>Eukaryota</taxon>
        <taxon>Fungi</taxon>
        <taxon>Dikarya</taxon>
        <taxon>Ascomycota</taxon>
        <taxon>Pezizomycotina</taxon>
        <taxon>Leotiomycetes</taxon>
        <taxon>Helotiales</taxon>
        <taxon>Lachnaceae</taxon>
        <taxon>Lachnellula</taxon>
    </lineage>
</organism>
<comment type="cofactor">
    <cofactor evidence="1">
        <name>FMN</name>
        <dbReference type="ChEBI" id="CHEBI:58210"/>
    </cofactor>
</comment>
<dbReference type="AlphaFoldDB" id="A0A8H8UCS5"/>
<dbReference type="SUPFAM" id="SSF51395">
    <property type="entry name" value="FMN-linked oxidoreductases"/>
    <property type="match status" value="1"/>
</dbReference>